<gene>
    <name evidence="2" type="ORF">CSSPJE1EN2_LOCUS18066</name>
</gene>
<sequence length="69" mass="7403">MFLVHQSALSALPAVAAELLLLQFSQSASKVWRKSETSAADLKCFHAEFGILMTGSVQSGDLSDGPIFF</sequence>
<organism evidence="2 3">
    <name type="scientific">Sphagnum jensenii</name>
    <dbReference type="NCBI Taxonomy" id="128206"/>
    <lineage>
        <taxon>Eukaryota</taxon>
        <taxon>Viridiplantae</taxon>
        <taxon>Streptophyta</taxon>
        <taxon>Embryophyta</taxon>
        <taxon>Bryophyta</taxon>
        <taxon>Sphagnophytina</taxon>
        <taxon>Sphagnopsida</taxon>
        <taxon>Sphagnales</taxon>
        <taxon>Sphagnaceae</taxon>
        <taxon>Sphagnum</taxon>
    </lineage>
</organism>
<evidence type="ECO:0008006" key="4">
    <source>
        <dbReference type="Google" id="ProtNLM"/>
    </source>
</evidence>
<keyword evidence="3" id="KW-1185">Reference proteome</keyword>
<feature type="signal peptide" evidence="1">
    <location>
        <begin position="1"/>
        <end position="17"/>
    </location>
</feature>
<evidence type="ECO:0000313" key="2">
    <source>
        <dbReference type="EMBL" id="CAK9875844.1"/>
    </source>
</evidence>
<proteinExistence type="predicted"/>
<reference evidence="2" key="1">
    <citation type="submission" date="2024-03" db="EMBL/GenBank/DDBJ databases">
        <authorList>
            <consortium name="ELIXIR-Norway"/>
            <consortium name="Elixir Norway"/>
        </authorList>
    </citation>
    <scope>NUCLEOTIDE SEQUENCE</scope>
</reference>
<accession>A0ABP1BJT3</accession>
<evidence type="ECO:0000313" key="3">
    <source>
        <dbReference type="Proteomes" id="UP001497522"/>
    </source>
</evidence>
<protein>
    <recommendedName>
        <fullName evidence="4">Secreted protein</fullName>
    </recommendedName>
</protein>
<feature type="chain" id="PRO_5045195740" description="Secreted protein" evidence="1">
    <location>
        <begin position="18"/>
        <end position="69"/>
    </location>
</feature>
<keyword evidence="1" id="KW-0732">Signal</keyword>
<dbReference type="EMBL" id="OZ023706">
    <property type="protein sequence ID" value="CAK9875844.1"/>
    <property type="molecule type" value="Genomic_DNA"/>
</dbReference>
<name>A0ABP1BJT3_9BRYO</name>
<dbReference type="Proteomes" id="UP001497522">
    <property type="component" value="Chromosome 5"/>
</dbReference>
<evidence type="ECO:0000256" key="1">
    <source>
        <dbReference type="SAM" id="SignalP"/>
    </source>
</evidence>